<evidence type="ECO:0000313" key="20">
    <source>
        <dbReference type="Proteomes" id="UP001597231"/>
    </source>
</evidence>
<reference evidence="20" key="1">
    <citation type="journal article" date="2019" name="Int. J. Syst. Evol. Microbiol.">
        <title>The Global Catalogue of Microorganisms (GCM) 10K type strain sequencing project: providing services to taxonomists for standard genome sequencing and annotation.</title>
        <authorList>
            <consortium name="The Broad Institute Genomics Platform"/>
            <consortium name="The Broad Institute Genome Sequencing Center for Infectious Disease"/>
            <person name="Wu L."/>
            <person name="Ma J."/>
        </authorList>
    </citation>
    <scope>NUCLEOTIDE SEQUENCE [LARGE SCALE GENOMIC DNA]</scope>
    <source>
        <strain evidence="20">CCUG 53915</strain>
    </source>
</reference>
<dbReference type="InterPro" id="IPR000422">
    <property type="entry name" value="DHBP_synthase_RibB"/>
</dbReference>
<keyword evidence="10 17" id="KW-0862">Zinc</keyword>
<dbReference type="Pfam" id="PF00926">
    <property type="entry name" value="DHBP_synthase"/>
    <property type="match status" value="1"/>
</dbReference>
<organism evidence="19 20">
    <name type="scientific">Sporosarcina contaminans</name>
    <dbReference type="NCBI Taxonomy" id="633403"/>
    <lineage>
        <taxon>Bacteria</taxon>
        <taxon>Bacillati</taxon>
        <taxon>Bacillota</taxon>
        <taxon>Bacilli</taxon>
        <taxon>Bacillales</taxon>
        <taxon>Caryophanaceae</taxon>
        <taxon>Sporosarcina</taxon>
    </lineage>
</organism>
<evidence type="ECO:0000256" key="6">
    <source>
        <dbReference type="ARBA" id="ARBA00022619"/>
    </source>
</evidence>
<keyword evidence="8 17" id="KW-0547">Nucleotide-binding</keyword>
<comment type="catalytic activity">
    <reaction evidence="1 17">
        <text>D-ribulose 5-phosphate = (2S)-2-hydroxy-3-oxobutyl phosphate + formate + H(+)</text>
        <dbReference type="Rhea" id="RHEA:18457"/>
        <dbReference type="ChEBI" id="CHEBI:15378"/>
        <dbReference type="ChEBI" id="CHEBI:15740"/>
        <dbReference type="ChEBI" id="CHEBI:58121"/>
        <dbReference type="ChEBI" id="CHEBI:58830"/>
        <dbReference type="EC" id="4.1.99.12"/>
    </reaction>
</comment>
<feature type="binding site" evidence="17">
    <location>
        <position position="271"/>
    </location>
    <ligand>
        <name>GTP</name>
        <dbReference type="ChEBI" id="CHEBI:37565"/>
    </ligand>
</feature>
<dbReference type="GO" id="GO:0008686">
    <property type="term" value="F:3,4-dihydroxy-2-butanone-4-phosphate synthase activity"/>
    <property type="evidence" value="ECO:0007669"/>
    <property type="project" value="UniProtKB-EC"/>
</dbReference>
<dbReference type="InterPro" id="IPR036144">
    <property type="entry name" value="RibA-like_sf"/>
</dbReference>
<dbReference type="RefSeq" id="WP_381480295.1">
    <property type="nucleotide sequence ID" value="NZ_JBHTLT010000037.1"/>
</dbReference>
<dbReference type="InterPro" id="IPR017945">
    <property type="entry name" value="DHBP_synth_RibB-like_a/b_dom"/>
</dbReference>
<dbReference type="NCBIfam" id="TIGR00506">
    <property type="entry name" value="ribB"/>
    <property type="match status" value="1"/>
</dbReference>
<feature type="binding site" evidence="17">
    <location>
        <position position="31"/>
    </location>
    <ligand>
        <name>D-ribulose 5-phosphate</name>
        <dbReference type="ChEBI" id="CHEBI:58121"/>
    </ligand>
</feature>
<comment type="catalytic activity">
    <reaction evidence="16 17">
        <text>GTP + 4 H2O = 2,5-diamino-6-hydroxy-4-(5-phosphoribosylamino)-pyrimidine + formate + 2 phosphate + 3 H(+)</text>
        <dbReference type="Rhea" id="RHEA:23704"/>
        <dbReference type="ChEBI" id="CHEBI:15377"/>
        <dbReference type="ChEBI" id="CHEBI:15378"/>
        <dbReference type="ChEBI" id="CHEBI:15740"/>
        <dbReference type="ChEBI" id="CHEBI:37565"/>
        <dbReference type="ChEBI" id="CHEBI:43474"/>
        <dbReference type="ChEBI" id="CHEBI:58614"/>
        <dbReference type="EC" id="3.5.4.25"/>
    </reaction>
</comment>
<keyword evidence="6 17" id="KW-0686">Riboflavin biosynthesis</keyword>
<keyword evidence="7 17" id="KW-0479">Metal-binding</keyword>
<dbReference type="InterPro" id="IPR000926">
    <property type="entry name" value="RibA"/>
</dbReference>
<feature type="binding site" evidence="17">
    <location>
        <begin position="138"/>
        <end position="142"/>
    </location>
    <ligand>
        <name>D-ribulose 5-phosphate</name>
        <dbReference type="ChEBI" id="CHEBI:58121"/>
    </ligand>
</feature>
<evidence type="ECO:0000259" key="18">
    <source>
        <dbReference type="Pfam" id="PF00925"/>
    </source>
</evidence>
<evidence type="ECO:0000256" key="12">
    <source>
        <dbReference type="ARBA" id="ARBA00023134"/>
    </source>
</evidence>
<dbReference type="Gene3D" id="3.40.50.10990">
    <property type="entry name" value="GTP cyclohydrolase II"/>
    <property type="match status" value="1"/>
</dbReference>
<evidence type="ECO:0000256" key="11">
    <source>
        <dbReference type="ARBA" id="ARBA00022842"/>
    </source>
</evidence>
<dbReference type="HAMAP" id="MF_00180">
    <property type="entry name" value="RibB"/>
    <property type="match status" value="1"/>
</dbReference>
<feature type="binding site" evidence="17">
    <location>
        <position position="27"/>
    </location>
    <ligand>
        <name>Mg(2+)</name>
        <dbReference type="ChEBI" id="CHEBI:18420"/>
        <label>1</label>
    </ligand>
</feature>
<comment type="similarity">
    <text evidence="5 17">In the N-terminal section; belongs to the DHBP synthase family.</text>
</comment>
<feature type="binding site" evidence="17">
    <location>
        <position position="141"/>
    </location>
    <ligand>
        <name>Mg(2+)</name>
        <dbReference type="ChEBI" id="CHEBI:18420"/>
        <label>2</label>
    </ligand>
</feature>
<evidence type="ECO:0000256" key="16">
    <source>
        <dbReference type="ARBA" id="ARBA00049295"/>
    </source>
</evidence>
<comment type="cofactor">
    <cofactor evidence="17">
        <name>Mg(2+)</name>
        <dbReference type="ChEBI" id="CHEBI:18420"/>
    </cofactor>
    <cofactor evidence="17">
        <name>Mn(2+)</name>
        <dbReference type="ChEBI" id="CHEBI:29035"/>
    </cofactor>
    <text evidence="17">Binds 2 divalent metal cations per subunit. Magnesium or manganese.</text>
</comment>
<comment type="caution">
    <text evidence="19">The sequence shown here is derived from an EMBL/GenBank/DDBJ whole genome shotgun (WGS) entry which is preliminary data.</text>
</comment>
<comment type="pathway">
    <text evidence="3 17">Cofactor biosynthesis; riboflavin biosynthesis; 5-amino-6-(D-ribitylamino)uracil from GTP: step 1/4.</text>
</comment>
<comment type="pathway">
    <text evidence="4 17">Cofactor biosynthesis; riboflavin biosynthesis; 2-hydroxy-3-oxobutyl phosphate from D-ribulose 5-phosphate: step 1/1.</text>
</comment>
<comment type="similarity">
    <text evidence="17">In the C-terminal section; belongs to the GTP cyclohydrolase II family.</text>
</comment>
<dbReference type="SUPFAM" id="SSF142695">
    <property type="entry name" value="RibA-like"/>
    <property type="match status" value="1"/>
</dbReference>
<protein>
    <recommendedName>
        <fullName evidence="17">Riboflavin biosynthesis protein RibBA</fullName>
    </recommendedName>
    <domain>
        <recommendedName>
            <fullName evidence="17">3,4-dihydroxy-2-butanone 4-phosphate synthase</fullName>
            <shortName evidence="17">DHBP synthase</shortName>
            <ecNumber evidence="17">4.1.99.12</ecNumber>
        </recommendedName>
    </domain>
    <domain>
        <recommendedName>
            <fullName evidence="17">GTP cyclohydrolase-2</fullName>
            <ecNumber evidence="17">3.5.4.25</ecNumber>
        </recommendedName>
        <alternativeName>
            <fullName evidence="17">GTP cyclohydrolase II</fullName>
        </alternativeName>
    </domain>
</protein>
<feature type="active site" description="Proton acceptor; for GTP cyclohydrolase activity" evidence="17">
    <location>
        <position position="327"/>
    </location>
</feature>
<dbReference type="HAMAP" id="MF_00179">
    <property type="entry name" value="RibA"/>
    <property type="match status" value="1"/>
</dbReference>
<feature type="binding site" evidence="17">
    <location>
        <begin position="293"/>
        <end position="295"/>
    </location>
    <ligand>
        <name>GTP</name>
        <dbReference type="ChEBI" id="CHEBI:37565"/>
    </ligand>
</feature>
<name>A0ABW3U096_9BACL</name>
<dbReference type="EMBL" id="JBHTLT010000037">
    <property type="protein sequence ID" value="MFD1205017.1"/>
    <property type="molecule type" value="Genomic_DNA"/>
</dbReference>
<feature type="binding site" evidence="17">
    <location>
        <position position="355"/>
    </location>
    <ligand>
        <name>GTP</name>
        <dbReference type="ChEBI" id="CHEBI:37565"/>
    </ligand>
</feature>
<feature type="site" description="Essential for DHBP synthase activity" evidence="17">
    <location>
        <position position="124"/>
    </location>
</feature>
<dbReference type="Pfam" id="PF00925">
    <property type="entry name" value="GTP_cyclohydro2"/>
    <property type="match status" value="1"/>
</dbReference>
<dbReference type="EC" id="4.1.99.12" evidence="17"/>
<evidence type="ECO:0000256" key="2">
    <source>
        <dbReference type="ARBA" id="ARBA00002284"/>
    </source>
</evidence>
<feature type="active site" description="Nucleophile; for GTP cyclohydrolase activity" evidence="17">
    <location>
        <position position="329"/>
    </location>
</feature>
<dbReference type="GO" id="GO:0003935">
    <property type="term" value="F:GTP cyclohydrolase II activity"/>
    <property type="evidence" value="ECO:0007669"/>
    <property type="project" value="UniProtKB-EC"/>
</dbReference>
<feature type="binding site" evidence="17">
    <location>
        <begin position="26"/>
        <end position="27"/>
    </location>
    <ligand>
        <name>D-ribulose 5-phosphate</name>
        <dbReference type="ChEBI" id="CHEBI:58121"/>
    </ligand>
</feature>
<keyword evidence="20" id="KW-1185">Reference proteome</keyword>
<feature type="binding site" evidence="17">
    <location>
        <position position="266"/>
    </location>
    <ligand>
        <name>Zn(2+)</name>
        <dbReference type="ChEBI" id="CHEBI:29105"/>
        <note>catalytic</note>
    </ligand>
</feature>
<evidence type="ECO:0000256" key="4">
    <source>
        <dbReference type="ARBA" id="ARBA00004904"/>
    </source>
</evidence>
<feature type="region of interest" description="DHBP synthase" evidence="17">
    <location>
        <begin position="1"/>
        <end position="199"/>
    </location>
</feature>
<feature type="binding site" evidence="17">
    <location>
        <position position="27"/>
    </location>
    <ligand>
        <name>Mg(2+)</name>
        <dbReference type="ChEBI" id="CHEBI:18420"/>
        <label>2</label>
    </ligand>
</feature>
<evidence type="ECO:0000256" key="14">
    <source>
        <dbReference type="ARBA" id="ARBA00023239"/>
    </source>
</evidence>
<sequence length="397" mass="43401">MYTTVDKAIGELKKGKPIIVVDNEDRENEGDFIALAEFATPEMINFMAREGRGLICVPIEEELGKQLGLAPMVANNTDTHGTAFTVSIDHAHSDTGISAFERSETILKMLESDASPSDFRRPGHIFPLIAQRGGVLTRPGHTEAAVDLAILSGAKRAGVICEIMNDDGTMARGDQLKGIANRLGLVILTIEEIIAYRKKNESLVERVVETDMPTSFGHFKAIAFTEKLTGREHIALVKGNPGEADSPLVRIHSECMTGDVFGSCRCDCGPQLHAALSEIETAGAGILLYMRQEGRGIGLVNKLKAYKLQEAGLDTVEANEALGFKDDLREYFISAHILRDLQVSAIHLLTNNPRKIDELAAYGITVTKRVPIELPAGNENRKYMETKKEKLGHLLTI</sequence>
<dbReference type="InterPro" id="IPR032677">
    <property type="entry name" value="GTP_cyclohydro_II"/>
</dbReference>
<proteinExistence type="inferred from homology"/>
<comment type="function">
    <text evidence="2 17">Catalyzes the conversion of D-ribulose 5-phosphate to formate and 3,4-dihydroxy-2-butanone 4-phosphate.</text>
</comment>
<feature type="binding site" evidence="17">
    <location>
        <position position="315"/>
    </location>
    <ligand>
        <name>GTP</name>
        <dbReference type="ChEBI" id="CHEBI:37565"/>
    </ligand>
</feature>
<evidence type="ECO:0000256" key="1">
    <source>
        <dbReference type="ARBA" id="ARBA00000141"/>
    </source>
</evidence>
<evidence type="ECO:0000313" key="19">
    <source>
        <dbReference type="EMBL" id="MFD1205017.1"/>
    </source>
</evidence>
<dbReference type="InterPro" id="IPR016299">
    <property type="entry name" value="Riboflavin_synth_RibBA"/>
</dbReference>
<dbReference type="SUPFAM" id="SSF55821">
    <property type="entry name" value="YrdC/RibB"/>
    <property type="match status" value="1"/>
</dbReference>
<comment type="function">
    <text evidence="17">Catalyzes the conversion of GTP to 2,5-diamino-6-ribosylamino-4(3H)-pyrimidinone 5'-phosphate (DARP), formate and pyrophosphate.</text>
</comment>
<evidence type="ECO:0000256" key="8">
    <source>
        <dbReference type="ARBA" id="ARBA00022741"/>
    </source>
</evidence>
<dbReference type="CDD" id="cd00641">
    <property type="entry name" value="GTP_cyclohydro2"/>
    <property type="match status" value="1"/>
</dbReference>
<keyword evidence="13 17" id="KW-0464">Manganese</keyword>
<dbReference type="PIRSF" id="PIRSF001259">
    <property type="entry name" value="RibA"/>
    <property type="match status" value="1"/>
</dbReference>
<feature type="binding site" evidence="17">
    <location>
        <position position="255"/>
    </location>
    <ligand>
        <name>Zn(2+)</name>
        <dbReference type="ChEBI" id="CHEBI:29105"/>
        <note>catalytic</note>
    </ligand>
</feature>
<evidence type="ECO:0000256" key="7">
    <source>
        <dbReference type="ARBA" id="ARBA00022723"/>
    </source>
</evidence>
<keyword evidence="14 17" id="KW-0456">Lyase</keyword>
<comment type="cofactor">
    <cofactor evidence="17">
        <name>Zn(2+)</name>
        <dbReference type="ChEBI" id="CHEBI:29105"/>
    </cofactor>
    <text evidence="17">Binds 1 zinc ion per subunit.</text>
</comment>
<dbReference type="NCBIfam" id="NF006803">
    <property type="entry name" value="PRK09311.1"/>
    <property type="match status" value="1"/>
</dbReference>
<evidence type="ECO:0000256" key="17">
    <source>
        <dbReference type="HAMAP-Rule" id="MF_01283"/>
    </source>
</evidence>
<dbReference type="PANTHER" id="PTHR21327:SF18">
    <property type="entry name" value="3,4-DIHYDROXY-2-BUTANONE 4-PHOSPHATE SYNTHASE"/>
    <property type="match status" value="1"/>
</dbReference>
<keyword evidence="15 17" id="KW-0511">Multifunctional enzyme</keyword>
<evidence type="ECO:0000256" key="5">
    <source>
        <dbReference type="ARBA" id="ARBA00005520"/>
    </source>
</evidence>
<feature type="binding site" evidence="17">
    <location>
        <position position="350"/>
    </location>
    <ligand>
        <name>GTP</name>
        <dbReference type="ChEBI" id="CHEBI:37565"/>
    </ligand>
</feature>
<feature type="region of interest" description="GTP cyclohydrolase II" evidence="17">
    <location>
        <begin position="200"/>
        <end position="397"/>
    </location>
</feature>
<dbReference type="HAMAP" id="MF_01283">
    <property type="entry name" value="RibBA"/>
    <property type="match status" value="1"/>
</dbReference>
<evidence type="ECO:0000256" key="15">
    <source>
        <dbReference type="ARBA" id="ARBA00023268"/>
    </source>
</evidence>
<evidence type="ECO:0000256" key="9">
    <source>
        <dbReference type="ARBA" id="ARBA00022801"/>
    </source>
</evidence>
<dbReference type="Proteomes" id="UP001597231">
    <property type="component" value="Unassembled WGS sequence"/>
</dbReference>
<gene>
    <name evidence="17" type="primary">ribBA</name>
    <name evidence="19" type="ORF">ACFQ38_07860</name>
</gene>
<evidence type="ECO:0000256" key="3">
    <source>
        <dbReference type="ARBA" id="ARBA00004853"/>
    </source>
</evidence>
<dbReference type="PANTHER" id="PTHR21327">
    <property type="entry name" value="GTP CYCLOHYDROLASE II-RELATED"/>
    <property type="match status" value="1"/>
</dbReference>
<accession>A0ABW3U096</accession>
<feature type="binding site" evidence="17">
    <location>
        <position position="268"/>
    </location>
    <ligand>
        <name>Zn(2+)</name>
        <dbReference type="ChEBI" id="CHEBI:29105"/>
        <note>catalytic</note>
    </ligand>
</feature>
<dbReference type="EC" id="3.5.4.25" evidence="17"/>
<dbReference type="Gene3D" id="3.90.870.10">
    <property type="entry name" value="DHBP synthase"/>
    <property type="match status" value="1"/>
</dbReference>
<dbReference type="NCBIfam" id="TIGR00505">
    <property type="entry name" value="ribA"/>
    <property type="match status" value="1"/>
</dbReference>
<evidence type="ECO:0000256" key="10">
    <source>
        <dbReference type="ARBA" id="ARBA00022833"/>
    </source>
</evidence>
<feature type="site" description="Essential for DHBP synthase activity" evidence="17">
    <location>
        <position position="162"/>
    </location>
</feature>
<evidence type="ECO:0000256" key="13">
    <source>
        <dbReference type="ARBA" id="ARBA00023211"/>
    </source>
</evidence>
<feature type="binding site" evidence="17">
    <location>
        <begin position="250"/>
        <end position="254"/>
    </location>
    <ligand>
        <name>GTP</name>
        <dbReference type="ChEBI" id="CHEBI:37565"/>
    </ligand>
</feature>
<feature type="domain" description="GTP cyclohydrolase II" evidence="18">
    <location>
        <begin position="205"/>
        <end position="371"/>
    </location>
</feature>
<keyword evidence="9 17" id="KW-0378">Hydrolase</keyword>
<dbReference type="NCBIfam" id="NF001591">
    <property type="entry name" value="PRK00393.1"/>
    <property type="match status" value="1"/>
</dbReference>
<keyword evidence="11 17" id="KW-0460">Magnesium</keyword>
<feature type="binding site" evidence="17">
    <location>
        <position position="162"/>
    </location>
    <ligand>
        <name>D-ribulose 5-phosphate</name>
        <dbReference type="ChEBI" id="CHEBI:58121"/>
    </ligand>
</feature>
<keyword evidence="12 17" id="KW-0342">GTP-binding</keyword>